<feature type="compositionally biased region" description="Basic and acidic residues" evidence="1">
    <location>
        <begin position="17"/>
        <end position="27"/>
    </location>
</feature>
<evidence type="ECO:0000313" key="3">
    <source>
        <dbReference type="EMBL" id="CZF85901.1"/>
    </source>
</evidence>
<sequence>MSRNARRMGDHSAANWETKHPAPSDAKARRAAKSVVCYNVESLPTYNAPFYQTVREESVRAVKLEVPPREARCFTVPAGSFFRISCLHGSQVGDLNLWQRDNLGEQFFSGKTRQLHATHLTTGDRLWSSMPYLRPIATITDDSLQWYGWDDDGAGVHDVIGTRCDPYTHFHLHGESYHHCCHSNLTRALAEKLGVSQKDAEPHVHDVLNVFMCTGFTKDTHQYFMKASPARKGDYIEFFAETDLLGALSTCPGGDCSSTHSSDEATCYPLTVEVFTAPAESLKKWKPFQPNEYCSD</sequence>
<keyword evidence="4" id="KW-1185">Reference proteome</keyword>
<dbReference type="AlphaFoldDB" id="A0A128FI06"/>
<evidence type="ECO:0000256" key="1">
    <source>
        <dbReference type="SAM" id="MobiDB-lite"/>
    </source>
</evidence>
<protein>
    <recommendedName>
        <fullName evidence="2">DUF1989 domain-containing protein</fullName>
    </recommendedName>
</protein>
<dbReference type="Pfam" id="PF09347">
    <property type="entry name" value="DUF1989"/>
    <property type="match status" value="1"/>
</dbReference>
<dbReference type="Proteomes" id="UP000073601">
    <property type="component" value="Unassembled WGS sequence"/>
</dbReference>
<gene>
    <name evidence="3" type="ORF">GMA8713_03934</name>
</gene>
<evidence type="ECO:0000313" key="4">
    <source>
        <dbReference type="Proteomes" id="UP000073601"/>
    </source>
</evidence>
<dbReference type="PANTHER" id="PTHR31527">
    <property type="entry name" value="RE64534P"/>
    <property type="match status" value="1"/>
</dbReference>
<dbReference type="EMBL" id="FIZY01000047">
    <property type="protein sequence ID" value="CZF85901.1"/>
    <property type="molecule type" value="Genomic_DNA"/>
</dbReference>
<feature type="region of interest" description="Disordered" evidence="1">
    <location>
        <begin position="1"/>
        <end position="27"/>
    </location>
</feature>
<reference evidence="4" key="1">
    <citation type="submission" date="2016-02" db="EMBL/GenBank/DDBJ databases">
        <authorList>
            <person name="Rodrigo-Torres Lidia"/>
            <person name="Arahal R.David."/>
        </authorList>
    </citation>
    <scope>NUCLEOTIDE SEQUENCE [LARGE SCALE GENOMIC DNA]</scope>
    <source>
        <strain evidence="4">CECT 8713</strain>
    </source>
</reference>
<feature type="domain" description="DUF1989" evidence="2">
    <location>
        <begin position="65"/>
        <end position="245"/>
    </location>
</feature>
<proteinExistence type="predicted"/>
<accession>A0A128FI06</accession>
<organism evidence="3 4">
    <name type="scientific">Grimontia marina</name>
    <dbReference type="NCBI Taxonomy" id="646534"/>
    <lineage>
        <taxon>Bacteria</taxon>
        <taxon>Pseudomonadati</taxon>
        <taxon>Pseudomonadota</taxon>
        <taxon>Gammaproteobacteria</taxon>
        <taxon>Vibrionales</taxon>
        <taxon>Vibrionaceae</taxon>
        <taxon>Grimontia</taxon>
    </lineage>
</organism>
<dbReference type="PANTHER" id="PTHR31527:SF0">
    <property type="entry name" value="RE64534P"/>
    <property type="match status" value="1"/>
</dbReference>
<name>A0A128FI06_9GAMM</name>
<dbReference type="OrthoDB" id="9792415at2"/>
<dbReference type="RefSeq" id="WP_084387784.1">
    <property type="nucleotide sequence ID" value="NZ_CAWRCI010000047.1"/>
</dbReference>
<evidence type="ECO:0000259" key="2">
    <source>
        <dbReference type="Pfam" id="PF09347"/>
    </source>
</evidence>
<dbReference type="InterPro" id="IPR018959">
    <property type="entry name" value="DUF1989"/>
</dbReference>